<accession>A0ACB9D3N6</accession>
<proteinExistence type="predicted"/>
<keyword evidence="2" id="KW-1185">Reference proteome</keyword>
<comment type="caution">
    <text evidence="1">The sequence shown here is derived from an EMBL/GenBank/DDBJ whole genome shotgun (WGS) entry which is preliminary data.</text>
</comment>
<gene>
    <name evidence="1" type="ORF">L1987_58851</name>
</gene>
<dbReference type="EMBL" id="CM042037">
    <property type="protein sequence ID" value="KAI3741184.1"/>
    <property type="molecule type" value="Genomic_DNA"/>
</dbReference>
<name>A0ACB9D3N6_9ASTR</name>
<sequence length="193" mass="21768">MEHPLLPHITPLSIASTGSNSEATEESNISRIDMDPFAHNDRSLDVALYGIFVGIMAILVGTSVQMTKSTQENKIHMAFCLATLVMNFVTLLSVFSQKDDIHHKGLKTIIFKVIFIFTGILSPYLAFCLLLPEWFTWFGFVIICIIVTIIKGHNIMKFIITWPYQKLAITIKYVIAKFSVLFLRDQLSNVVAV</sequence>
<protein>
    <submittedName>
        <fullName evidence="1">Uncharacterized protein</fullName>
    </submittedName>
</protein>
<organism evidence="1 2">
    <name type="scientific">Smallanthus sonchifolius</name>
    <dbReference type="NCBI Taxonomy" id="185202"/>
    <lineage>
        <taxon>Eukaryota</taxon>
        <taxon>Viridiplantae</taxon>
        <taxon>Streptophyta</taxon>
        <taxon>Embryophyta</taxon>
        <taxon>Tracheophyta</taxon>
        <taxon>Spermatophyta</taxon>
        <taxon>Magnoliopsida</taxon>
        <taxon>eudicotyledons</taxon>
        <taxon>Gunneridae</taxon>
        <taxon>Pentapetalae</taxon>
        <taxon>asterids</taxon>
        <taxon>campanulids</taxon>
        <taxon>Asterales</taxon>
        <taxon>Asteraceae</taxon>
        <taxon>Asteroideae</taxon>
        <taxon>Heliantheae alliance</taxon>
        <taxon>Millerieae</taxon>
        <taxon>Smallanthus</taxon>
    </lineage>
</organism>
<evidence type="ECO:0000313" key="1">
    <source>
        <dbReference type="EMBL" id="KAI3741184.1"/>
    </source>
</evidence>
<evidence type="ECO:0000313" key="2">
    <source>
        <dbReference type="Proteomes" id="UP001056120"/>
    </source>
</evidence>
<reference evidence="1 2" key="2">
    <citation type="journal article" date="2022" name="Mol. Ecol. Resour.">
        <title>The genomes of chicory, endive, great burdock and yacon provide insights into Asteraceae paleo-polyploidization history and plant inulin production.</title>
        <authorList>
            <person name="Fan W."/>
            <person name="Wang S."/>
            <person name="Wang H."/>
            <person name="Wang A."/>
            <person name="Jiang F."/>
            <person name="Liu H."/>
            <person name="Zhao H."/>
            <person name="Xu D."/>
            <person name="Zhang Y."/>
        </authorList>
    </citation>
    <scope>NUCLEOTIDE SEQUENCE [LARGE SCALE GENOMIC DNA]</scope>
    <source>
        <strain evidence="2">cv. Yunnan</strain>
        <tissue evidence="1">Leaves</tissue>
    </source>
</reference>
<reference evidence="2" key="1">
    <citation type="journal article" date="2022" name="Mol. Ecol. Resour.">
        <title>The genomes of chicory, endive, great burdock and yacon provide insights into Asteraceae palaeo-polyploidization history and plant inulin production.</title>
        <authorList>
            <person name="Fan W."/>
            <person name="Wang S."/>
            <person name="Wang H."/>
            <person name="Wang A."/>
            <person name="Jiang F."/>
            <person name="Liu H."/>
            <person name="Zhao H."/>
            <person name="Xu D."/>
            <person name="Zhang Y."/>
        </authorList>
    </citation>
    <scope>NUCLEOTIDE SEQUENCE [LARGE SCALE GENOMIC DNA]</scope>
    <source>
        <strain evidence="2">cv. Yunnan</strain>
    </source>
</reference>
<dbReference type="Proteomes" id="UP001056120">
    <property type="component" value="Linkage Group LG20"/>
</dbReference>